<evidence type="ECO:0000313" key="4">
    <source>
        <dbReference type="EMBL" id="KAK9822017.1"/>
    </source>
</evidence>
<feature type="chain" id="PRO_5043564917" evidence="1">
    <location>
        <begin position="21"/>
        <end position="374"/>
    </location>
</feature>
<feature type="signal peptide" evidence="1">
    <location>
        <begin position="1"/>
        <end position="20"/>
    </location>
</feature>
<proteinExistence type="predicted"/>
<dbReference type="InterPro" id="IPR040794">
    <property type="entry name" value="CE2_N"/>
</dbReference>
<dbReference type="Gene3D" id="3.40.50.1110">
    <property type="entry name" value="SGNH hydrolase"/>
    <property type="match status" value="1"/>
</dbReference>
<name>A0AAW1QLC6_9CHLO</name>
<keyword evidence="5" id="KW-1185">Reference proteome</keyword>
<sequence length="374" mass="40263">MKLLISFCLLSISCGCLSLAQVLPTTTTIPSIYTHGRVVSRLAPGQPAFQLPLFFTWPGSALFTYWTGTTITVTISNISFWQPEIDGIPQPKFFSPADTTASYSFSAANAGTHTFTLTKLNEARAGTATVTGLSVDPAGSFLQNPGLQLPSWITSGRRIEVFGDSYTVGYGNNVMQSNCTSVQPVYQQATDPLLSPVPLVADHFGADYHLTAWSASGLTASLQGSPNLPDFWRRGDATNPSSSWNFATWQPQVVLNAIGSNDVFAYSPDSADQFAREYANFSLSVQSVYPNASYIVVSYAPDTQMFGDPNQAERYQQYMAAAFNAVKASGIKASFLQLSGVNQSANSCTGHPDAIGDASMARDMIDAINTLQPW</sequence>
<dbReference type="PROSITE" id="PS51257">
    <property type="entry name" value="PROKAR_LIPOPROTEIN"/>
    <property type="match status" value="1"/>
</dbReference>
<feature type="domain" description="SGNH hydrolase-type esterase" evidence="2">
    <location>
        <begin position="161"/>
        <end position="331"/>
    </location>
</feature>
<dbReference type="InterPro" id="IPR013830">
    <property type="entry name" value="SGNH_hydro"/>
</dbReference>
<protein>
    <submittedName>
        <fullName evidence="4">Uncharacterized protein</fullName>
    </submittedName>
</protein>
<accession>A0AAW1QLC6</accession>
<dbReference type="AlphaFoldDB" id="A0AAW1QLC6"/>
<feature type="domain" description="Carbohydrate esterase 2 N-terminal" evidence="3">
    <location>
        <begin position="55"/>
        <end position="145"/>
    </location>
</feature>
<evidence type="ECO:0000259" key="2">
    <source>
        <dbReference type="Pfam" id="PF13472"/>
    </source>
</evidence>
<dbReference type="PANTHER" id="PTHR37834">
    <property type="entry name" value="GDSL-LIKE LIPASE/ACYLHYDROLASE DOMAIN PROTEIN (AFU_ORTHOLOGUE AFUA_2G00620)"/>
    <property type="match status" value="1"/>
</dbReference>
<dbReference type="Pfam" id="PF17996">
    <property type="entry name" value="CE2_N"/>
    <property type="match status" value="1"/>
</dbReference>
<evidence type="ECO:0000256" key="1">
    <source>
        <dbReference type="SAM" id="SignalP"/>
    </source>
</evidence>
<dbReference type="InterPro" id="IPR052762">
    <property type="entry name" value="PCW_deacetylase/CE"/>
</dbReference>
<keyword evidence="1" id="KW-0732">Signal</keyword>
<dbReference type="InterPro" id="IPR036514">
    <property type="entry name" value="SGNH_hydro_sf"/>
</dbReference>
<dbReference type="SUPFAM" id="SSF52266">
    <property type="entry name" value="SGNH hydrolase"/>
    <property type="match status" value="1"/>
</dbReference>
<organism evidence="4 5">
    <name type="scientific">Apatococcus lobatus</name>
    <dbReference type="NCBI Taxonomy" id="904363"/>
    <lineage>
        <taxon>Eukaryota</taxon>
        <taxon>Viridiplantae</taxon>
        <taxon>Chlorophyta</taxon>
        <taxon>core chlorophytes</taxon>
        <taxon>Trebouxiophyceae</taxon>
        <taxon>Chlorellales</taxon>
        <taxon>Chlorellaceae</taxon>
        <taxon>Apatococcus</taxon>
    </lineage>
</organism>
<dbReference type="Pfam" id="PF13472">
    <property type="entry name" value="Lipase_GDSL_2"/>
    <property type="match status" value="1"/>
</dbReference>
<dbReference type="EMBL" id="JALJOS010000034">
    <property type="protein sequence ID" value="KAK9822017.1"/>
    <property type="molecule type" value="Genomic_DNA"/>
</dbReference>
<dbReference type="PANTHER" id="PTHR37834:SF2">
    <property type="entry name" value="ESTERASE, SGNH HYDROLASE-TYPE"/>
    <property type="match status" value="1"/>
</dbReference>
<dbReference type="Proteomes" id="UP001438707">
    <property type="component" value="Unassembled WGS sequence"/>
</dbReference>
<dbReference type="Gene3D" id="2.60.120.260">
    <property type="entry name" value="Galactose-binding domain-like"/>
    <property type="match status" value="1"/>
</dbReference>
<comment type="caution">
    <text evidence="4">The sequence shown here is derived from an EMBL/GenBank/DDBJ whole genome shotgun (WGS) entry which is preliminary data.</text>
</comment>
<evidence type="ECO:0000313" key="5">
    <source>
        <dbReference type="Proteomes" id="UP001438707"/>
    </source>
</evidence>
<gene>
    <name evidence="4" type="ORF">WJX74_000808</name>
</gene>
<evidence type="ECO:0000259" key="3">
    <source>
        <dbReference type="Pfam" id="PF17996"/>
    </source>
</evidence>
<reference evidence="4 5" key="1">
    <citation type="journal article" date="2024" name="Nat. Commun.">
        <title>Phylogenomics reveals the evolutionary origins of lichenization in chlorophyte algae.</title>
        <authorList>
            <person name="Puginier C."/>
            <person name="Libourel C."/>
            <person name="Otte J."/>
            <person name="Skaloud P."/>
            <person name="Haon M."/>
            <person name="Grisel S."/>
            <person name="Petersen M."/>
            <person name="Berrin J.G."/>
            <person name="Delaux P.M."/>
            <person name="Dal Grande F."/>
            <person name="Keller J."/>
        </authorList>
    </citation>
    <scope>NUCLEOTIDE SEQUENCE [LARGE SCALE GENOMIC DNA]</scope>
    <source>
        <strain evidence="4 5">SAG 2145</strain>
    </source>
</reference>